<reference evidence="3 4" key="1">
    <citation type="journal article" date="2014" name="PLoS Genet.">
        <title>Phylogenetically driven sequencing of extremely halophilic archaea reveals strategies for static and dynamic osmo-response.</title>
        <authorList>
            <person name="Becker E.A."/>
            <person name="Seitzer P.M."/>
            <person name="Tritt A."/>
            <person name="Larsen D."/>
            <person name="Krusor M."/>
            <person name="Yao A.I."/>
            <person name="Wu D."/>
            <person name="Madern D."/>
            <person name="Eisen J.A."/>
            <person name="Darling A.E."/>
            <person name="Facciotti M.T."/>
        </authorList>
    </citation>
    <scope>NUCLEOTIDE SEQUENCE [LARGE SCALE GENOMIC DNA]</scope>
    <source>
        <strain evidence="3 4">DSM 8989</strain>
    </source>
</reference>
<dbReference type="PATRIC" id="fig|1227456.3.peg.2830"/>
<dbReference type="AlphaFoldDB" id="M0N105"/>
<keyword evidence="4" id="KW-1185">Reference proteome</keyword>
<keyword evidence="1" id="KW-0472">Membrane</keyword>
<gene>
    <name evidence="3" type="ORF">C450_13972</name>
</gene>
<comment type="caution">
    <text evidence="3">The sequence shown here is derived from an EMBL/GenBank/DDBJ whole genome shotgun (WGS) entry which is preliminary data.</text>
</comment>
<dbReference type="RefSeq" id="WP_005044376.1">
    <property type="nucleotide sequence ID" value="NZ_AOME01000070.1"/>
</dbReference>
<protein>
    <recommendedName>
        <fullName evidence="2">DUF7315 domain-containing protein</fullName>
    </recommendedName>
</protein>
<name>M0N105_9EURY</name>
<evidence type="ECO:0000313" key="4">
    <source>
        <dbReference type="Proteomes" id="UP000011625"/>
    </source>
</evidence>
<dbReference type="InterPro" id="IPR055739">
    <property type="entry name" value="DUF7315"/>
</dbReference>
<feature type="transmembrane region" description="Helical" evidence="1">
    <location>
        <begin position="70"/>
        <end position="100"/>
    </location>
</feature>
<dbReference type="STRING" id="1227456.C450_13972"/>
<dbReference type="Pfam" id="PF23997">
    <property type="entry name" value="DUF7315"/>
    <property type="match status" value="1"/>
</dbReference>
<evidence type="ECO:0000259" key="2">
    <source>
        <dbReference type="Pfam" id="PF23997"/>
    </source>
</evidence>
<dbReference type="EMBL" id="AOME01000070">
    <property type="protein sequence ID" value="EMA50789.1"/>
    <property type="molecule type" value="Genomic_DNA"/>
</dbReference>
<organism evidence="3 4">
    <name type="scientific">Halococcus salifodinae DSM 8989</name>
    <dbReference type="NCBI Taxonomy" id="1227456"/>
    <lineage>
        <taxon>Archaea</taxon>
        <taxon>Methanobacteriati</taxon>
        <taxon>Methanobacteriota</taxon>
        <taxon>Stenosarchaea group</taxon>
        <taxon>Halobacteria</taxon>
        <taxon>Halobacteriales</taxon>
        <taxon>Halococcaceae</taxon>
        <taxon>Halococcus</taxon>
    </lineage>
</organism>
<dbReference type="Proteomes" id="UP000011625">
    <property type="component" value="Unassembled WGS sequence"/>
</dbReference>
<keyword evidence="1" id="KW-0812">Transmembrane</keyword>
<feature type="domain" description="DUF7315" evidence="2">
    <location>
        <begin position="19"/>
        <end position="118"/>
    </location>
</feature>
<evidence type="ECO:0000256" key="1">
    <source>
        <dbReference type="SAM" id="Phobius"/>
    </source>
</evidence>
<evidence type="ECO:0000313" key="3">
    <source>
        <dbReference type="EMBL" id="EMA50789.1"/>
    </source>
</evidence>
<accession>M0N105</accession>
<keyword evidence="1" id="KW-1133">Transmembrane helix</keyword>
<feature type="transmembrane region" description="Helical" evidence="1">
    <location>
        <begin position="27"/>
        <end position="50"/>
    </location>
</feature>
<proteinExistence type="predicted"/>
<dbReference type="OrthoDB" id="214462at2157"/>
<sequence>MSSDTGSEADGSDGGSRGREIVVPLRTYKAVTVFSTLLAIVCVLLGFAFLDAATAEAGPLPVLFDLLPSVGLPVGSGVISLVLVLIGLGLIAVGAGVYVLGTRFRTAGMRNAQDDSDELSGNE</sequence>